<dbReference type="Pfam" id="PF00326">
    <property type="entry name" value="Peptidase_S9"/>
    <property type="match status" value="1"/>
</dbReference>
<dbReference type="GO" id="GO:0008236">
    <property type="term" value="F:serine-type peptidase activity"/>
    <property type="evidence" value="ECO:0007669"/>
    <property type="project" value="InterPro"/>
</dbReference>
<protein>
    <submittedName>
        <fullName evidence="3">Dipeptidyl aminopeptidase/acylaminoacyl peptidase</fullName>
    </submittedName>
</protein>
<reference evidence="3" key="1">
    <citation type="submission" date="2023-07" db="EMBL/GenBank/DDBJ databases">
        <title>Comparative genomics of wheat-associated soil bacteria to identify genetic determinants of phenazine resistance.</title>
        <authorList>
            <person name="Mouncey N."/>
        </authorList>
    </citation>
    <scope>NUCLEOTIDE SEQUENCE</scope>
    <source>
        <strain evidence="3">V4I22</strain>
    </source>
</reference>
<dbReference type="PANTHER" id="PTHR43056:SF5">
    <property type="entry name" value="PEPTIDASE S9 PROLYL OLIGOPEPTIDASE CATALYTIC DOMAIN-CONTAINING PROTEIN"/>
    <property type="match status" value="1"/>
</dbReference>
<dbReference type="Gene3D" id="3.40.50.1820">
    <property type="entry name" value="alpha/beta hydrolase"/>
    <property type="match status" value="1"/>
</dbReference>
<dbReference type="GO" id="GO:0004177">
    <property type="term" value="F:aminopeptidase activity"/>
    <property type="evidence" value="ECO:0007669"/>
    <property type="project" value="UniProtKB-KW"/>
</dbReference>
<dbReference type="InterPro" id="IPR029058">
    <property type="entry name" value="AB_hydrolase_fold"/>
</dbReference>
<sequence length="688" mass="74131">MAVEEAHTRLGMKGKHGVCERDAPSTSKGDPVTTLAPFGSWGSPVDSAAATTGLAAGQIAAPSYVGLVDGEAWWVEPRPQEEGRSALVRGRADGATESLLPAPWDVRSRVIEYGGRPWAAAQDGADTLVVFVNHADQRLYTCRLHEGRSTAPVALTPVSPVGGGIRWAEPVLDPVRGEVRCVMEEFTGDGPSDVRRLHAAVPLNGAAAANRSAVRELSAPDHRFVSQAHLSPDGRRAVWLAWNHPHMPWDAAELRIAEVTDDGSLRRARTLTGGPGDPVAQAEWSSAGRLIVACEGTGWWNLYEVDPDTGDKRPLHRAEEEFAGLQRLGLRWFRPLADGRLAVLHGVGGQRLAVLDPARGQYVDVPGPKDEWLPHIDAVGNRIVGVAAGRFTPYEVMEVNADSLATRAMSRTPRMVVDTAYLPVPVPRVFKGRAGHAIHAQVHSPRNAAFSGPSGKVSPLVIWAHGGPGLRAPLALNPEIAYFTSRGITVAEVNYGGTPGFGRAYRERLREQWGVVDVEDCAVVAQELIAEGTAAAGRVAIRGVSAGGFTAALSVAAHDRHLYACATLYCPVLDLLALSAGGTHDFESHYLDSLVGPKERADLYRARSPIYQADRIDVPLLLFQGLDDVVCPPSQADVFTGALSRHGVPYKYRTFEGEGHGFRRQSTLMTCLEEELRLYADVFRFAVS</sequence>
<keyword evidence="3" id="KW-0031">Aminopeptidase</keyword>
<dbReference type="InterPro" id="IPR001375">
    <property type="entry name" value="Peptidase_S9_cat"/>
</dbReference>
<keyword evidence="3" id="KW-0378">Hydrolase</keyword>
<evidence type="ECO:0000313" key="3">
    <source>
        <dbReference type="EMBL" id="MDQ0911032.1"/>
    </source>
</evidence>
<feature type="domain" description="Peptidase S9 prolyl oligopeptidase catalytic" evidence="2">
    <location>
        <begin position="479"/>
        <end position="682"/>
    </location>
</feature>
<dbReference type="Proteomes" id="UP001234216">
    <property type="component" value="Unassembled WGS sequence"/>
</dbReference>
<dbReference type="PANTHER" id="PTHR43056">
    <property type="entry name" value="PEPTIDASE S9 PROLYL OLIGOPEPTIDASE"/>
    <property type="match status" value="1"/>
</dbReference>
<dbReference type="Gene3D" id="2.120.10.30">
    <property type="entry name" value="TolB, C-terminal domain"/>
    <property type="match status" value="1"/>
</dbReference>
<feature type="region of interest" description="Disordered" evidence="1">
    <location>
        <begin position="1"/>
        <end position="41"/>
    </location>
</feature>
<organism evidence="3 4">
    <name type="scientific">Streptomyces canus</name>
    <dbReference type="NCBI Taxonomy" id="58343"/>
    <lineage>
        <taxon>Bacteria</taxon>
        <taxon>Bacillati</taxon>
        <taxon>Actinomycetota</taxon>
        <taxon>Actinomycetes</taxon>
        <taxon>Kitasatosporales</taxon>
        <taxon>Streptomycetaceae</taxon>
        <taxon>Streptomyces</taxon>
        <taxon>Streptomyces aurantiacus group</taxon>
    </lineage>
</organism>
<dbReference type="SUPFAM" id="SSF53474">
    <property type="entry name" value="alpha/beta-Hydrolases"/>
    <property type="match status" value="1"/>
</dbReference>
<evidence type="ECO:0000259" key="2">
    <source>
        <dbReference type="Pfam" id="PF00326"/>
    </source>
</evidence>
<name>A0AAW8FPM5_9ACTN</name>
<dbReference type="InterPro" id="IPR050585">
    <property type="entry name" value="Xaa-Pro_dipeptidyl-ppase/CocE"/>
</dbReference>
<dbReference type="InterPro" id="IPR011042">
    <property type="entry name" value="6-blade_b-propeller_TolB-like"/>
</dbReference>
<accession>A0AAW8FPM5</accession>
<proteinExistence type="predicted"/>
<dbReference type="SUPFAM" id="SSF82171">
    <property type="entry name" value="DPP6 N-terminal domain-like"/>
    <property type="match status" value="1"/>
</dbReference>
<dbReference type="EMBL" id="JAUSZV010000005">
    <property type="protein sequence ID" value="MDQ0911032.1"/>
    <property type="molecule type" value="Genomic_DNA"/>
</dbReference>
<comment type="caution">
    <text evidence="3">The sequence shown here is derived from an EMBL/GenBank/DDBJ whole genome shotgun (WGS) entry which is preliminary data.</text>
</comment>
<evidence type="ECO:0000313" key="4">
    <source>
        <dbReference type="Proteomes" id="UP001234216"/>
    </source>
</evidence>
<gene>
    <name evidence="3" type="ORF">QFZ22_007017</name>
</gene>
<evidence type="ECO:0000256" key="1">
    <source>
        <dbReference type="SAM" id="MobiDB-lite"/>
    </source>
</evidence>
<keyword evidence="3" id="KW-0645">Protease</keyword>
<dbReference type="GO" id="GO:0006508">
    <property type="term" value="P:proteolysis"/>
    <property type="evidence" value="ECO:0007669"/>
    <property type="project" value="InterPro"/>
</dbReference>
<dbReference type="AlphaFoldDB" id="A0AAW8FPM5"/>